<dbReference type="PANTHER" id="PTHR30126:SF39">
    <property type="entry name" value="HTH-TYPE TRANSCRIPTIONAL REGULATOR CYSL"/>
    <property type="match status" value="1"/>
</dbReference>
<name>A0AB39Q8Q4_9ACTN</name>
<gene>
    <name evidence="6" type="ORF">AB5J49_43335</name>
</gene>
<dbReference type="InterPro" id="IPR036388">
    <property type="entry name" value="WH-like_DNA-bd_sf"/>
</dbReference>
<keyword evidence="4" id="KW-0804">Transcription</keyword>
<dbReference type="FunFam" id="1.10.10.10:FF:000001">
    <property type="entry name" value="LysR family transcriptional regulator"/>
    <property type="match status" value="1"/>
</dbReference>
<evidence type="ECO:0000256" key="2">
    <source>
        <dbReference type="ARBA" id="ARBA00023015"/>
    </source>
</evidence>
<dbReference type="PRINTS" id="PR00039">
    <property type="entry name" value="HTHLYSR"/>
</dbReference>
<evidence type="ECO:0000256" key="3">
    <source>
        <dbReference type="ARBA" id="ARBA00023125"/>
    </source>
</evidence>
<dbReference type="AlphaFoldDB" id="A0AB39Q8Q4"/>
<sequence length="326" mass="35370">MFDTVTFNGVDSTANCMYPGFVKCTGEGYMQLGWIQTFIAVYECGSFTKAANRLGITQPAVTQQIRSLEKALGQELFDRTPQGADPTEEGQILASETKQAISDLNQTLSRRLGTTLADRPLRLGGPAALMSERVLPSLAQLTADGMDIDISLDTSSNLLEDLKASTVDMAISSIQPRCRGIDSTPLNDEDLVLVASREMADELPPGILEVDGERALKKLPMVTNGESEPITRHYWQTVFESPPPARPALVVSDMRAVKSAVVASVGIAVLPSFLCTEEISRDNLVVLMEPEIPPITTFYLATRSGTLNDPSIAKFHDHLLTAAKAW</sequence>
<evidence type="ECO:0000313" key="6">
    <source>
        <dbReference type="EMBL" id="XDQ39642.1"/>
    </source>
</evidence>
<dbReference type="InterPro" id="IPR005119">
    <property type="entry name" value="LysR_subst-bd"/>
</dbReference>
<dbReference type="PANTHER" id="PTHR30126">
    <property type="entry name" value="HTH-TYPE TRANSCRIPTIONAL REGULATOR"/>
    <property type="match status" value="1"/>
</dbReference>
<dbReference type="SUPFAM" id="SSF53850">
    <property type="entry name" value="Periplasmic binding protein-like II"/>
    <property type="match status" value="1"/>
</dbReference>
<dbReference type="RefSeq" id="WP_369174362.1">
    <property type="nucleotide sequence ID" value="NZ_CP163439.1"/>
</dbReference>
<keyword evidence="2" id="KW-0805">Transcription regulation</keyword>
<organism evidence="6">
    <name type="scientific">Streptomyces sp. R28</name>
    <dbReference type="NCBI Taxonomy" id="3238628"/>
    <lineage>
        <taxon>Bacteria</taxon>
        <taxon>Bacillati</taxon>
        <taxon>Actinomycetota</taxon>
        <taxon>Actinomycetes</taxon>
        <taxon>Kitasatosporales</taxon>
        <taxon>Streptomycetaceae</taxon>
        <taxon>Streptomyces</taxon>
    </lineage>
</organism>
<protein>
    <submittedName>
        <fullName evidence="6">LysR family transcriptional regulator</fullName>
    </submittedName>
</protein>
<dbReference type="PROSITE" id="PS50931">
    <property type="entry name" value="HTH_LYSR"/>
    <property type="match status" value="1"/>
</dbReference>
<dbReference type="CDD" id="cd05466">
    <property type="entry name" value="PBP2_LTTR_substrate"/>
    <property type="match status" value="1"/>
</dbReference>
<evidence type="ECO:0000259" key="5">
    <source>
        <dbReference type="PROSITE" id="PS50931"/>
    </source>
</evidence>
<dbReference type="SUPFAM" id="SSF46785">
    <property type="entry name" value="Winged helix' DNA-binding domain"/>
    <property type="match status" value="1"/>
</dbReference>
<evidence type="ECO:0000256" key="1">
    <source>
        <dbReference type="ARBA" id="ARBA00009437"/>
    </source>
</evidence>
<dbReference type="Pfam" id="PF00126">
    <property type="entry name" value="HTH_1"/>
    <property type="match status" value="1"/>
</dbReference>
<dbReference type="EMBL" id="CP163439">
    <property type="protein sequence ID" value="XDQ39642.1"/>
    <property type="molecule type" value="Genomic_DNA"/>
</dbReference>
<dbReference type="InterPro" id="IPR036390">
    <property type="entry name" value="WH_DNA-bd_sf"/>
</dbReference>
<proteinExistence type="inferred from homology"/>
<evidence type="ECO:0000256" key="4">
    <source>
        <dbReference type="ARBA" id="ARBA00023163"/>
    </source>
</evidence>
<accession>A0AB39Q8Q4</accession>
<dbReference type="Pfam" id="PF03466">
    <property type="entry name" value="LysR_substrate"/>
    <property type="match status" value="1"/>
</dbReference>
<dbReference type="Gene3D" id="3.40.190.290">
    <property type="match status" value="1"/>
</dbReference>
<dbReference type="GO" id="GO:0003700">
    <property type="term" value="F:DNA-binding transcription factor activity"/>
    <property type="evidence" value="ECO:0007669"/>
    <property type="project" value="InterPro"/>
</dbReference>
<dbReference type="InterPro" id="IPR000847">
    <property type="entry name" value="LysR_HTH_N"/>
</dbReference>
<comment type="similarity">
    <text evidence="1">Belongs to the LysR transcriptional regulatory family.</text>
</comment>
<feature type="domain" description="HTH lysR-type" evidence="5">
    <location>
        <begin position="30"/>
        <end position="87"/>
    </location>
</feature>
<dbReference type="GO" id="GO:0000976">
    <property type="term" value="F:transcription cis-regulatory region binding"/>
    <property type="evidence" value="ECO:0007669"/>
    <property type="project" value="TreeGrafter"/>
</dbReference>
<reference evidence="6" key="1">
    <citation type="submission" date="2024-07" db="EMBL/GenBank/DDBJ databases">
        <authorList>
            <person name="Yu S.T."/>
        </authorList>
    </citation>
    <scope>NUCLEOTIDE SEQUENCE</scope>
    <source>
        <strain evidence="6">R28</strain>
    </source>
</reference>
<dbReference type="Gene3D" id="1.10.10.10">
    <property type="entry name" value="Winged helix-like DNA-binding domain superfamily/Winged helix DNA-binding domain"/>
    <property type="match status" value="1"/>
</dbReference>
<keyword evidence="3" id="KW-0238">DNA-binding</keyword>